<organism evidence="3">
    <name type="scientific">Skeletonema marinoi</name>
    <dbReference type="NCBI Taxonomy" id="267567"/>
    <lineage>
        <taxon>Eukaryota</taxon>
        <taxon>Sar</taxon>
        <taxon>Stramenopiles</taxon>
        <taxon>Ochrophyta</taxon>
        <taxon>Bacillariophyta</taxon>
        <taxon>Coscinodiscophyceae</taxon>
        <taxon>Thalassiosirophycidae</taxon>
        <taxon>Thalassiosirales</taxon>
        <taxon>Skeletonemataceae</taxon>
        <taxon>Skeletonema</taxon>
        <taxon>Skeletonema marinoi-dohrnii complex</taxon>
    </lineage>
</organism>
<evidence type="ECO:0000313" key="3">
    <source>
        <dbReference type="EMBL" id="CAD9586384.1"/>
    </source>
</evidence>
<feature type="compositionally biased region" description="Polar residues" evidence="2">
    <location>
        <begin position="166"/>
        <end position="192"/>
    </location>
</feature>
<feature type="coiled-coil region" evidence="1">
    <location>
        <begin position="544"/>
        <end position="599"/>
    </location>
</feature>
<reference evidence="3" key="1">
    <citation type="submission" date="2021-01" db="EMBL/GenBank/DDBJ databases">
        <authorList>
            <person name="Corre E."/>
            <person name="Pelletier E."/>
            <person name="Niang G."/>
            <person name="Scheremetjew M."/>
            <person name="Finn R."/>
            <person name="Kale V."/>
            <person name="Holt S."/>
            <person name="Cochrane G."/>
            <person name="Meng A."/>
            <person name="Brown T."/>
            <person name="Cohen L."/>
        </authorList>
    </citation>
    <scope>NUCLEOTIDE SEQUENCE</scope>
    <source>
        <strain evidence="3">SM1012Den-03</strain>
    </source>
</reference>
<sequence length="648" mass="72158">MKVYNPPSSDDLKEVYQDCPHTKNKDIYFFRNGVLAAANVKFHLNDGHPDGTCLTSHLTGEQYYLDNQLVVAKYANRTELNVRGRVGTYNYANCWFYKTTRVRIEHRATMILRYELENGRIQLTVPSPPTQARAPTVINTQSGAPAPEAHSQLNEQFGQRLGEQYSGPTESSDLESQSQSFTDSDYSNSYQGTHLHFQSQGDDESSHSESQSQSFTDSDYSNSYEGTHLDFQPVNFEDSNDESSLDDTHASINNDHDAGTAVHHNDRSFGPTSTMGGHDNNDYLDNTQQSNNNYSQDEDDQSLGSATTMGNDDQSSKRIRGIKKRGYVGVQEKRIRRCLTIRVGNNVAADVYNVMSALSPERSTTDGAQQHSDESLSASDDATIDTSTSDDPPMSPAARESNNNDEDGDEYYNQGGETSSSVASRSRSQYSASSPSQHYYCSVCGNLKHRVTELEEEIRVMKSEKISMQHEVDDVAKLRSVVKQNINFMKLTTKLCRELQEKKCTFPEVEDTAEDAAKAVVEEHLENGVLGEHDEQIDGLMGESAKLKQDLSTAESDILQLDNAVEKCQGTAEEQEVEIKTLREEVETAVSEFAVLEDEFGKQCKGTVADLAAAKADRAAAKYEVATMKVRLQQLELMVKELQQANRN</sequence>
<feature type="coiled-coil region" evidence="1">
    <location>
        <begin position="444"/>
        <end position="471"/>
    </location>
</feature>
<feature type="compositionally biased region" description="Polar residues" evidence="2">
    <location>
        <begin position="283"/>
        <end position="295"/>
    </location>
</feature>
<feature type="compositionally biased region" description="Low complexity" evidence="2">
    <location>
        <begin position="208"/>
        <end position="219"/>
    </location>
</feature>
<feature type="region of interest" description="Disordered" evidence="2">
    <location>
        <begin position="162"/>
        <end position="320"/>
    </location>
</feature>
<feature type="compositionally biased region" description="Low complexity" evidence="2">
    <location>
        <begin position="419"/>
        <end position="437"/>
    </location>
</feature>
<keyword evidence="1" id="KW-0175">Coiled coil</keyword>
<evidence type="ECO:0000256" key="1">
    <source>
        <dbReference type="SAM" id="Coils"/>
    </source>
</evidence>
<feature type="compositionally biased region" description="Polar residues" evidence="2">
    <location>
        <begin position="302"/>
        <end position="313"/>
    </location>
</feature>
<dbReference type="AlphaFoldDB" id="A0A7S2PA22"/>
<dbReference type="EMBL" id="HBGZ01007470">
    <property type="protein sequence ID" value="CAD9586384.1"/>
    <property type="molecule type" value="Transcribed_RNA"/>
</dbReference>
<proteinExistence type="predicted"/>
<evidence type="ECO:0000256" key="2">
    <source>
        <dbReference type="SAM" id="MobiDB-lite"/>
    </source>
</evidence>
<name>A0A7S2PA22_9STRA</name>
<gene>
    <name evidence="3" type="ORF">SMAR0320_LOCUS5322</name>
</gene>
<feature type="compositionally biased region" description="Low complexity" evidence="2">
    <location>
        <begin position="377"/>
        <end position="401"/>
    </location>
</feature>
<feature type="compositionally biased region" description="Basic and acidic residues" evidence="2">
    <location>
        <begin position="246"/>
        <end position="267"/>
    </location>
</feature>
<accession>A0A7S2PA22</accession>
<protein>
    <submittedName>
        <fullName evidence="3">Uncharacterized protein</fullName>
    </submittedName>
</protein>
<feature type="compositionally biased region" description="Polar residues" evidence="2">
    <location>
        <begin position="361"/>
        <end position="370"/>
    </location>
</feature>
<feature type="region of interest" description="Disordered" evidence="2">
    <location>
        <begin position="360"/>
        <end position="437"/>
    </location>
</feature>